<feature type="transmembrane region" description="Helical" evidence="2">
    <location>
        <begin position="248"/>
        <end position="270"/>
    </location>
</feature>
<evidence type="ECO:0000256" key="2">
    <source>
        <dbReference type="SAM" id="Phobius"/>
    </source>
</evidence>
<feature type="transmembrane region" description="Helical" evidence="2">
    <location>
        <begin position="20"/>
        <end position="44"/>
    </location>
</feature>
<proteinExistence type="predicted"/>
<dbReference type="EMBL" id="JAAOZQ010000014">
    <property type="protein sequence ID" value="KAF7527811.1"/>
    <property type="molecule type" value="Genomic_DNA"/>
</dbReference>
<sequence length="397" mass="43439">MADQKNAFQALSSDNRGTIITLVSVSLLIVAIIFVLAKISSVIYFKQRQTAVNTPIWVALVLAIIQVVILQKAVDHGLGKHQNRLSEGDIQTWSKFAFAAHILLIVVLAFSKMSTILLVWKLTPSKNLRRSCTVTVGIVVGWSIFAALSIAFQCGLPDPWLYSPERCAGEGAIFYPIAIFNILTEIIIVVLPFIMMRNVQMVWHKRVKIVCSFSLRLSVVGLGIAHLALLPSFVHSTDVSWDIIDWEIIGQTMMLTTVIISCVPTLYHIFAGLHSGLISTQISEGIGFELPQSKVSGYINQSSSGVSRHHSQLQSHGRSMKNGGSMFDGWGGETGVVTEVSSGQNPNQNYEGGRQSSSSEGAESTRHLTEGSQGKGAVLRTVDVTVEVEEHYHRDPL</sequence>
<feature type="transmembrane region" description="Helical" evidence="2">
    <location>
        <begin position="96"/>
        <end position="120"/>
    </location>
</feature>
<protein>
    <recommendedName>
        <fullName evidence="3">Rhodopsin domain-containing protein</fullName>
    </recommendedName>
</protein>
<evidence type="ECO:0000259" key="3">
    <source>
        <dbReference type="Pfam" id="PF20684"/>
    </source>
</evidence>
<organism evidence="4 5">
    <name type="scientific">Penicillium crustosum</name>
    <name type="common">Blue mold fungus</name>
    <dbReference type="NCBI Taxonomy" id="36656"/>
    <lineage>
        <taxon>Eukaryota</taxon>
        <taxon>Fungi</taxon>
        <taxon>Dikarya</taxon>
        <taxon>Ascomycota</taxon>
        <taxon>Pezizomycotina</taxon>
        <taxon>Eurotiomycetes</taxon>
        <taxon>Eurotiomycetidae</taxon>
        <taxon>Eurotiales</taxon>
        <taxon>Aspergillaceae</taxon>
        <taxon>Penicillium</taxon>
    </lineage>
</organism>
<accession>A0A9P5L2E8</accession>
<comment type="caution">
    <text evidence="4">The sequence shown here is derived from an EMBL/GenBank/DDBJ whole genome shotgun (WGS) entry which is preliminary data.</text>
</comment>
<keyword evidence="2" id="KW-1133">Transmembrane helix</keyword>
<dbReference type="OrthoDB" id="3918601at2759"/>
<feature type="transmembrane region" description="Helical" evidence="2">
    <location>
        <begin position="132"/>
        <end position="152"/>
    </location>
</feature>
<name>A0A9P5L2E8_PENCR</name>
<gene>
    <name evidence="4" type="ORF">PCG10_002283</name>
</gene>
<dbReference type="InterPro" id="IPR049326">
    <property type="entry name" value="Rhodopsin_dom_fungi"/>
</dbReference>
<dbReference type="AlphaFoldDB" id="A0A9P5L2E8"/>
<feature type="domain" description="Rhodopsin" evidence="3">
    <location>
        <begin position="54"/>
        <end position="270"/>
    </location>
</feature>
<keyword evidence="2" id="KW-0812">Transmembrane</keyword>
<feature type="compositionally biased region" description="Polar residues" evidence="1">
    <location>
        <begin position="344"/>
        <end position="362"/>
    </location>
</feature>
<evidence type="ECO:0000256" key="1">
    <source>
        <dbReference type="SAM" id="MobiDB-lite"/>
    </source>
</evidence>
<feature type="transmembrane region" description="Helical" evidence="2">
    <location>
        <begin position="56"/>
        <end position="74"/>
    </location>
</feature>
<dbReference type="Proteomes" id="UP000701341">
    <property type="component" value="Unassembled WGS sequence"/>
</dbReference>
<keyword evidence="5" id="KW-1185">Reference proteome</keyword>
<feature type="compositionally biased region" description="Polar residues" evidence="1">
    <location>
        <begin position="301"/>
        <end position="317"/>
    </location>
</feature>
<dbReference type="PANTHER" id="PTHR38794">
    <property type="entry name" value="INTEGRAL MEMBRANE PROTEIN"/>
    <property type="match status" value="1"/>
</dbReference>
<dbReference type="PANTHER" id="PTHR38794:SF3">
    <property type="entry name" value="INTEGRAL MEMBRANE PROTEIN"/>
    <property type="match status" value="1"/>
</dbReference>
<reference evidence="4" key="1">
    <citation type="submission" date="2020-02" db="EMBL/GenBank/DDBJ databases">
        <authorList>
            <person name="Lichtner F.J."/>
        </authorList>
    </citation>
    <scope>NUCLEOTIDE SEQUENCE</scope>
    <source>
        <strain evidence="4">G10</strain>
    </source>
</reference>
<feature type="region of interest" description="Disordered" evidence="1">
    <location>
        <begin position="301"/>
        <end position="380"/>
    </location>
</feature>
<evidence type="ECO:0000313" key="4">
    <source>
        <dbReference type="EMBL" id="KAF7527811.1"/>
    </source>
</evidence>
<evidence type="ECO:0000313" key="5">
    <source>
        <dbReference type="Proteomes" id="UP000701341"/>
    </source>
</evidence>
<feature type="transmembrane region" description="Helical" evidence="2">
    <location>
        <begin position="207"/>
        <end position="228"/>
    </location>
</feature>
<feature type="transmembrane region" description="Helical" evidence="2">
    <location>
        <begin position="172"/>
        <end position="195"/>
    </location>
</feature>
<keyword evidence="2" id="KW-0472">Membrane</keyword>
<dbReference type="Pfam" id="PF20684">
    <property type="entry name" value="Fung_rhodopsin"/>
    <property type="match status" value="1"/>
</dbReference>